<evidence type="ECO:0000313" key="3">
    <source>
        <dbReference type="Proteomes" id="UP000298663"/>
    </source>
</evidence>
<dbReference type="AlphaFoldDB" id="A0A4U5MGJ7"/>
<organism evidence="2 3">
    <name type="scientific">Steinernema carpocapsae</name>
    <name type="common">Entomopathogenic nematode</name>
    <dbReference type="NCBI Taxonomy" id="34508"/>
    <lineage>
        <taxon>Eukaryota</taxon>
        <taxon>Metazoa</taxon>
        <taxon>Ecdysozoa</taxon>
        <taxon>Nematoda</taxon>
        <taxon>Chromadorea</taxon>
        <taxon>Rhabditida</taxon>
        <taxon>Tylenchina</taxon>
        <taxon>Panagrolaimomorpha</taxon>
        <taxon>Strongyloidoidea</taxon>
        <taxon>Steinernematidae</taxon>
        <taxon>Steinernema</taxon>
    </lineage>
</organism>
<name>A0A4U5MGJ7_STECR</name>
<feature type="compositionally biased region" description="Basic and acidic residues" evidence="1">
    <location>
        <begin position="83"/>
        <end position="99"/>
    </location>
</feature>
<keyword evidence="3" id="KW-1185">Reference proteome</keyword>
<dbReference type="EMBL" id="AZBU02000008">
    <property type="protein sequence ID" value="TKR68386.1"/>
    <property type="molecule type" value="Genomic_DNA"/>
</dbReference>
<evidence type="ECO:0000256" key="1">
    <source>
        <dbReference type="SAM" id="MobiDB-lite"/>
    </source>
</evidence>
<comment type="caution">
    <text evidence="2">The sequence shown here is derived from an EMBL/GenBank/DDBJ whole genome shotgun (WGS) entry which is preliminary data.</text>
</comment>
<accession>A0A4U5MGJ7</accession>
<reference evidence="2 3" key="2">
    <citation type="journal article" date="2019" name="G3 (Bethesda)">
        <title>Hybrid Assembly of the Genome of the Entomopathogenic Nematode Steinernema carpocapsae Identifies the X-Chromosome.</title>
        <authorList>
            <person name="Serra L."/>
            <person name="Macchietto M."/>
            <person name="Macias-Munoz A."/>
            <person name="McGill C.J."/>
            <person name="Rodriguez I.M."/>
            <person name="Rodriguez B."/>
            <person name="Murad R."/>
            <person name="Mortazavi A."/>
        </authorList>
    </citation>
    <scope>NUCLEOTIDE SEQUENCE [LARGE SCALE GENOMIC DNA]</scope>
    <source>
        <strain evidence="2 3">ALL</strain>
    </source>
</reference>
<reference evidence="2 3" key="1">
    <citation type="journal article" date="2015" name="Genome Biol.">
        <title>Comparative genomics of Steinernema reveals deeply conserved gene regulatory networks.</title>
        <authorList>
            <person name="Dillman A.R."/>
            <person name="Macchietto M."/>
            <person name="Porter C.F."/>
            <person name="Rogers A."/>
            <person name="Williams B."/>
            <person name="Antoshechkin I."/>
            <person name="Lee M.M."/>
            <person name="Goodwin Z."/>
            <person name="Lu X."/>
            <person name="Lewis E.E."/>
            <person name="Goodrich-Blair H."/>
            <person name="Stock S.P."/>
            <person name="Adams B.J."/>
            <person name="Sternberg P.W."/>
            <person name="Mortazavi A."/>
        </authorList>
    </citation>
    <scope>NUCLEOTIDE SEQUENCE [LARGE SCALE GENOMIC DNA]</scope>
    <source>
        <strain evidence="2 3">ALL</strain>
    </source>
</reference>
<proteinExistence type="predicted"/>
<protein>
    <submittedName>
        <fullName evidence="2">Uncharacterized protein</fullName>
    </submittedName>
</protein>
<gene>
    <name evidence="2" type="ORF">L596_024376</name>
</gene>
<feature type="region of interest" description="Disordered" evidence="1">
    <location>
        <begin position="75"/>
        <end position="99"/>
    </location>
</feature>
<dbReference type="Proteomes" id="UP000298663">
    <property type="component" value="Unassembled WGS sequence"/>
</dbReference>
<evidence type="ECO:0000313" key="2">
    <source>
        <dbReference type="EMBL" id="TKR68386.1"/>
    </source>
</evidence>
<sequence length="99" mass="10933">MPAPVPIRSHPSSLASAVSHIDRTSTNAIGASRALHNFVQKTSLPPSVGDRIFQYACFFRSVRLQTKLVPKGIQQPRSLVPQKGKEKKCDEARDRLRGP</sequence>